<dbReference type="PANTHER" id="PTHR33840">
    <property type="match status" value="1"/>
</dbReference>
<proteinExistence type="predicted"/>
<dbReference type="Pfam" id="PF09994">
    <property type="entry name" value="T6SS_Tle1-like_cat"/>
    <property type="match status" value="1"/>
</dbReference>
<organism evidence="3 4">
    <name type="scientific">Psilocybe cf. subviscida</name>
    <dbReference type="NCBI Taxonomy" id="2480587"/>
    <lineage>
        <taxon>Eukaryota</taxon>
        <taxon>Fungi</taxon>
        <taxon>Dikarya</taxon>
        <taxon>Basidiomycota</taxon>
        <taxon>Agaricomycotina</taxon>
        <taxon>Agaricomycetes</taxon>
        <taxon>Agaricomycetidae</taxon>
        <taxon>Agaricales</taxon>
        <taxon>Agaricineae</taxon>
        <taxon>Strophariaceae</taxon>
        <taxon>Psilocybe</taxon>
    </lineage>
</organism>
<sequence>MSTSQGPLEHKPRTLILCFDGTSNEYDADNTNVVKLFALLKKDYEEQLCYYQAGVGTYFEPGIVSPLFEWGAKVLDLAFAWYLDTHVTDGYKFLMQNYRIGDKICIFGFSRGAYTARALGGLLYKVGLLPRDNEAQVPFAYRMYKRTDAEGIRLCAGFKQTYCQTVKIEFMGVWDTVASVGVVAGRTLPFTNSNSSIKTFRHALSLDERRVKFLPNNYHRPSPNHEAAKKDPEHASSPAMPVLTVEHAPPSPKGKNTAKDEKKTKRNSVVSAGSSSSSEADVPRAARWGFFGRGMTMKVKEAGKYVSPTAVQGEDDGECDDVLEVWFAGCHSDVGGGAVTNETENCLANLSLRWMVREIEASDCAVKWDLEALARANIDLSPEPTASELDLDETDTVQPLHDALVTTKLWWILEILPLSTTWQDANGVWHTNRGFHLGKGRKIVDPQPNFHLSVQKRMASPLKYSPKAQWTAGTEVYLH</sequence>
<accession>A0A8H5B6H8</accession>
<name>A0A8H5B6H8_9AGAR</name>
<dbReference type="InterPro" id="IPR018712">
    <property type="entry name" value="Tle1-like_cat"/>
</dbReference>
<evidence type="ECO:0000313" key="3">
    <source>
        <dbReference type="EMBL" id="KAF5317526.1"/>
    </source>
</evidence>
<dbReference type="EMBL" id="JAACJJ010000033">
    <property type="protein sequence ID" value="KAF5317526.1"/>
    <property type="molecule type" value="Genomic_DNA"/>
</dbReference>
<feature type="compositionally biased region" description="Low complexity" evidence="1">
    <location>
        <begin position="268"/>
        <end position="278"/>
    </location>
</feature>
<dbReference type="Proteomes" id="UP000567179">
    <property type="component" value="Unassembled WGS sequence"/>
</dbReference>
<comment type="caution">
    <text evidence="3">The sequence shown here is derived from an EMBL/GenBank/DDBJ whole genome shotgun (WGS) entry which is preliminary data.</text>
</comment>
<evidence type="ECO:0000313" key="4">
    <source>
        <dbReference type="Proteomes" id="UP000567179"/>
    </source>
</evidence>
<dbReference type="PANTHER" id="PTHR33840:SF2">
    <property type="entry name" value="TLE1 PHOSPHOLIPASE DOMAIN-CONTAINING PROTEIN"/>
    <property type="match status" value="1"/>
</dbReference>
<evidence type="ECO:0000259" key="2">
    <source>
        <dbReference type="Pfam" id="PF09994"/>
    </source>
</evidence>
<feature type="domain" description="T6SS Phospholipase effector Tle1-like catalytic" evidence="2">
    <location>
        <begin position="13"/>
        <end position="358"/>
    </location>
</feature>
<keyword evidence="4" id="KW-1185">Reference proteome</keyword>
<protein>
    <recommendedName>
        <fullName evidence="2">T6SS Phospholipase effector Tle1-like catalytic domain-containing protein</fullName>
    </recommendedName>
</protein>
<evidence type="ECO:0000256" key="1">
    <source>
        <dbReference type="SAM" id="MobiDB-lite"/>
    </source>
</evidence>
<gene>
    <name evidence="3" type="ORF">D9619_013192</name>
</gene>
<dbReference type="AlphaFoldDB" id="A0A8H5B6H8"/>
<feature type="region of interest" description="Disordered" evidence="1">
    <location>
        <begin position="215"/>
        <end position="279"/>
    </location>
</feature>
<dbReference type="OrthoDB" id="3162439at2759"/>
<reference evidence="3 4" key="1">
    <citation type="journal article" date="2020" name="ISME J.">
        <title>Uncovering the hidden diversity of litter-decomposition mechanisms in mushroom-forming fungi.</title>
        <authorList>
            <person name="Floudas D."/>
            <person name="Bentzer J."/>
            <person name="Ahren D."/>
            <person name="Johansson T."/>
            <person name="Persson P."/>
            <person name="Tunlid A."/>
        </authorList>
    </citation>
    <scope>NUCLEOTIDE SEQUENCE [LARGE SCALE GENOMIC DNA]</scope>
    <source>
        <strain evidence="3 4">CBS 101986</strain>
    </source>
</reference>